<accession>A0A0F8XXX9</accession>
<name>A0A0F8XXX9_9ZZZZ</name>
<dbReference type="AlphaFoldDB" id="A0A0F8XXX9"/>
<proteinExistence type="predicted"/>
<reference evidence="1" key="1">
    <citation type="journal article" date="2015" name="Nature">
        <title>Complex archaea that bridge the gap between prokaryotes and eukaryotes.</title>
        <authorList>
            <person name="Spang A."/>
            <person name="Saw J.H."/>
            <person name="Jorgensen S.L."/>
            <person name="Zaremba-Niedzwiedzka K."/>
            <person name="Martijn J."/>
            <person name="Lind A.E."/>
            <person name="van Eijk R."/>
            <person name="Schleper C."/>
            <person name="Guy L."/>
            <person name="Ettema T.J."/>
        </authorList>
    </citation>
    <scope>NUCLEOTIDE SEQUENCE</scope>
</reference>
<comment type="caution">
    <text evidence="1">The sequence shown here is derived from an EMBL/GenBank/DDBJ whole genome shotgun (WGS) entry which is preliminary data.</text>
</comment>
<organism evidence="1">
    <name type="scientific">marine sediment metagenome</name>
    <dbReference type="NCBI Taxonomy" id="412755"/>
    <lineage>
        <taxon>unclassified sequences</taxon>
        <taxon>metagenomes</taxon>
        <taxon>ecological metagenomes</taxon>
    </lineage>
</organism>
<evidence type="ECO:0000313" key="1">
    <source>
        <dbReference type="EMBL" id="KKK66145.1"/>
    </source>
</evidence>
<gene>
    <name evidence="1" type="ORF">LCGC14_2967040</name>
</gene>
<protein>
    <submittedName>
        <fullName evidence="1">Uncharacterized protein</fullName>
    </submittedName>
</protein>
<dbReference type="EMBL" id="LAZR01060219">
    <property type="protein sequence ID" value="KKK66145.1"/>
    <property type="molecule type" value="Genomic_DNA"/>
</dbReference>
<sequence length="103" mass="11916">MMVNKTRRTSYLFRVGQYIDEHTTHSKADIASALDLTEKQVDSCIWQLRKRGYFPESCQWATKRLGGEGLSRKNITFTARDILAIKRIGVEKVKEILTLLKEL</sequence>